<gene>
    <name evidence="2" type="ORF">HPB52_010994</name>
</gene>
<organism evidence="2 3">
    <name type="scientific">Rhipicephalus sanguineus</name>
    <name type="common">Brown dog tick</name>
    <name type="synonym">Ixodes sanguineus</name>
    <dbReference type="NCBI Taxonomy" id="34632"/>
    <lineage>
        <taxon>Eukaryota</taxon>
        <taxon>Metazoa</taxon>
        <taxon>Ecdysozoa</taxon>
        <taxon>Arthropoda</taxon>
        <taxon>Chelicerata</taxon>
        <taxon>Arachnida</taxon>
        <taxon>Acari</taxon>
        <taxon>Parasitiformes</taxon>
        <taxon>Ixodida</taxon>
        <taxon>Ixodoidea</taxon>
        <taxon>Ixodidae</taxon>
        <taxon>Rhipicephalinae</taxon>
        <taxon>Rhipicephalus</taxon>
        <taxon>Rhipicephalus</taxon>
    </lineage>
</organism>
<dbReference type="AlphaFoldDB" id="A0A9D4SU61"/>
<evidence type="ECO:0000313" key="3">
    <source>
        <dbReference type="Proteomes" id="UP000821837"/>
    </source>
</evidence>
<reference evidence="2" key="2">
    <citation type="submission" date="2021-09" db="EMBL/GenBank/DDBJ databases">
        <authorList>
            <person name="Jia N."/>
            <person name="Wang J."/>
            <person name="Shi W."/>
            <person name="Du L."/>
            <person name="Sun Y."/>
            <person name="Zhan W."/>
            <person name="Jiang J."/>
            <person name="Wang Q."/>
            <person name="Zhang B."/>
            <person name="Ji P."/>
            <person name="Sakyi L.B."/>
            <person name="Cui X."/>
            <person name="Yuan T."/>
            <person name="Jiang B."/>
            <person name="Yang W."/>
            <person name="Lam T.T.-Y."/>
            <person name="Chang Q."/>
            <person name="Ding S."/>
            <person name="Wang X."/>
            <person name="Zhu J."/>
            <person name="Ruan X."/>
            <person name="Zhao L."/>
            <person name="Wei J."/>
            <person name="Que T."/>
            <person name="Du C."/>
            <person name="Cheng J."/>
            <person name="Dai P."/>
            <person name="Han X."/>
            <person name="Huang E."/>
            <person name="Gao Y."/>
            <person name="Liu J."/>
            <person name="Shao H."/>
            <person name="Ye R."/>
            <person name="Li L."/>
            <person name="Wei W."/>
            <person name="Wang X."/>
            <person name="Wang C."/>
            <person name="Huo Q."/>
            <person name="Li W."/>
            <person name="Guo W."/>
            <person name="Chen H."/>
            <person name="Chen S."/>
            <person name="Zhou L."/>
            <person name="Zhou L."/>
            <person name="Ni X."/>
            <person name="Tian J."/>
            <person name="Zhou Y."/>
            <person name="Sheng Y."/>
            <person name="Liu T."/>
            <person name="Pan Y."/>
            <person name="Xia L."/>
            <person name="Li J."/>
            <person name="Zhao F."/>
            <person name="Cao W."/>
        </authorList>
    </citation>
    <scope>NUCLEOTIDE SEQUENCE</scope>
    <source>
        <strain evidence="2">Rsan-2018</strain>
        <tissue evidence="2">Larvae</tissue>
    </source>
</reference>
<dbReference type="VEuPathDB" id="VectorBase:RSAN_045241"/>
<name>A0A9D4SU61_RHISA</name>
<accession>A0A9D4SU61</accession>
<dbReference type="EMBL" id="JABSTV010001252">
    <property type="protein sequence ID" value="KAH7947372.1"/>
    <property type="molecule type" value="Genomic_DNA"/>
</dbReference>
<reference evidence="2" key="1">
    <citation type="journal article" date="2020" name="Cell">
        <title>Large-Scale Comparative Analyses of Tick Genomes Elucidate Their Genetic Diversity and Vector Capacities.</title>
        <authorList>
            <consortium name="Tick Genome and Microbiome Consortium (TIGMIC)"/>
            <person name="Jia N."/>
            <person name="Wang J."/>
            <person name="Shi W."/>
            <person name="Du L."/>
            <person name="Sun Y."/>
            <person name="Zhan W."/>
            <person name="Jiang J.F."/>
            <person name="Wang Q."/>
            <person name="Zhang B."/>
            <person name="Ji P."/>
            <person name="Bell-Sakyi L."/>
            <person name="Cui X.M."/>
            <person name="Yuan T.T."/>
            <person name="Jiang B.G."/>
            <person name="Yang W.F."/>
            <person name="Lam T.T."/>
            <person name="Chang Q.C."/>
            <person name="Ding S.J."/>
            <person name="Wang X.J."/>
            <person name="Zhu J.G."/>
            <person name="Ruan X.D."/>
            <person name="Zhao L."/>
            <person name="Wei J.T."/>
            <person name="Ye R.Z."/>
            <person name="Que T.C."/>
            <person name="Du C.H."/>
            <person name="Zhou Y.H."/>
            <person name="Cheng J.X."/>
            <person name="Dai P.F."/>
            <person name="Guo W.B."/>
            <person name="Han X.H."/>
            <person name="Huang E.J."/>
            <person name="Li L.F."/>
            <person name="Wei W."/>
            <person name="Gao Y.C."/>
            <person name="Liu J.Z."/>
            <person name="Shao H.Z."/>
            <person name="Wang X."/>
            <person name="Wang C.C."/>
            <person name="Yang T.C."/>
            <person name="Huo Q.B."/>
            <person name="Li W."/>
            <person name="Chen H.Y."/>
            <person name="Chen S.E."/>
            <person name="Zhou L.G."/>
            <person name="Ni X.B."/>
            <person name="Tian J.H."/>
            <person name="Sheng Y."/>
            <person name="Liu T."/>
            <person name="Pan Y.S."/>
            <person name="Xia L.Y."/>
            <person name="Li J."/>
            <person name="Zhao F."/>
            <person name="Cao W.C."/>
        </authorList>
    </citation>
    <scope>NUCLEOTIDE SEQUENCE</scope>
    <source>
        <strain evidence="2">Rsan-2018</strain>
    </source>
</reference>
<protein>
    <submittedName>
        <fullName evidence="2">Uncharacterized protein</fullName>
    </submittedName>
</protein>
<sequence>MANTDAPVPALATGSLRSPETGGDAGEWLPWLQQLEDHCFATGMHAAPEETRVRTLVYCRDPWARIVLSSLISDEDA</sequence>
<dbReference type="Proteomes" id="UP000821837">
    <property type="component" value="Chromosome 6"/>
</dbReference>
<evidence type="ECO:0000256" key="1">
    <source>
        <dbReference type="SAM" id="MobiDB-lite"/>
    </source>
</evidence>
<proteinExistence type="predicted"/>
<keyword evidence="3" id="KW-1185">Reference proteome</keyword>
<evidence type="ECO:0000313" key="2">
    <source>
        <dbReference type="EMBL" id="KAH7947372.1"/>
    </source>
</evidence>
<comment type="caution">
    <text evidence="2">The sequence shown here is derived from an EMBL/GenBank/DDBJ whole genome shotgun (WGS) entry which is preliminary data.</text>
</comment>
<feature type="region of interest" description="Disordered" evidence="1">
    <location>
        <begin position="1"/>
        <end position="26"/>
    </location>
</feature>